<dbReference type="SUPFAM" id="SSF47090">
    <property type="entry name" value="PGBD-like"/>
    <property type="match status" value="1"/>
</dbReference>
<feature type="domain" description="Peptidoglycan binding-like" evidence="1">
    <location>
        <begin position="68"/>
        <end position="122"/>
    </location>
</feature>
<accession>A0A060BUI5</accession>
<reference evidence="2" key="1">
    <citation type="journal article" date="2013" name="Environ. Microbiol.">
        <title>Seasonally variable intestinal metagenomes of the red palm weevil (Rhynchophorus ferrugineus).</title>
        <authorList>
            <person name="Jia S."/>
            <person name="Zhang X."/>
            <person name="Zhang G."/>
            <person name="Yin A."/>
            <person name="Zhang S."/>
            <person name="Li F."/>
            <person name="Wang L."/>
            <person name="Zhao D."/>
            <person name="Yun Q."/>
            <person name="Tala"/>
            <person name="Wang J."/>
            <person name="Sun G."/>
            <person name="Baabdullah M."/>
            <person name="Yu X."/>
            <person name="Hu S."/>
            <person name="Al-Mssallem I.S."/>
            <person name="Yu J."/>
        </authorList>
    </citation>
    <scope>NUCLEOTIDE SEQUENCE</scope>
</reference>
<dbReference type="InterPro" id="IPR036366">
    <property type="entry name" value="PGBDSf"/>
</dbReference>
<organism evidence="2">
    <name type="scientific">uncultured Xanthomonas sp</name>
    <dbReference type="NCBI Taxonomy" id="152831"/>
    <lineage>
        <taxon>Bacteria</taxon>
        <taxon>Pseudomonadati</taxon>
        <taxon>Pseudomonadota</taxon>
        <taxon>Gammaproteobacteria</taxon>
        <taxon>Lysobacterales</taxon>
        <taxon>Lysobacteraceae</taxon>
        <taxon>Xanthomonas</taxon>
        <taxon>environmental samples</taxon>
    </lineage>
</organism>
<dbReference type="Pfam" id="PF01471">
    <property type="entry name" value="PG_binding_1"/>
    <property type="match status" value="1"/>
</dbReference>
<evidence type="ECO:0000313" key="2">
    <source>
        <dbReference type="EMBL" id="AIA86604.1"/>
    </source>
</evidence>
<name>A0A060BUI5_9XANT</name>
<evidence type="ECO:0000259" key="1">
    <source>
        <dbReference type="Pfam" id="PF01471"/>
    </source>
</evidence>
<proteinExistence type="predicted"/>
<dbReference type="Gene3D" id="1.10.101.10">
    <property type="entry name" value="PGBD-like superfamily/PGBD"/>
    <property type="match status" value="1"/>
</dbReference>
<protein>
    <submittedName>
        <fullName evidence="2">PG_binding_1</fullName>
    </submittedName>
</protein>
<dbReference type="AlphaFoldDB" id="A0A060BUI5"/>
<sequence>MLVVGMTEGWFTGRRLTQFITDNAADYAEARRIINGLDCASEIAALADAYELALDPVATPVLRRGMLGAPVARLQRALGRAGQAVKADGTFGERTEAALRRFQTQNQLTADGIAGPQSWTLLLAFEETAS</sequence>
<dbReference type="EMBL" id="KF119338">
    <property type="protein sequence ID" value="AIA86604.1"/>
    <property type="molecule type" value="Genomic_DNA"/>
</dbReference>
<dbReference type="InterPro" id="IPR002477">
    <property type="entry name" value="Peptidoglycan-bd-like"/>
</dbReference>
<dbReference type="InterPro" id="IPR036365">
    <property type="entry name" value="PGBD-like_sf"/>
</dbReference>